<evidence type="ECO:0000256" key="1">
    <source>
        <dbReference type="ARBA" id="ARBA00022723"/>
    </source>
</evidence>
<dbReference type="PANTHER" id="PTHR47654">
    <property type="entry name" value="ZN(II)2CYS6 TRANSCRIPTION FACTOR (EUROFUNG)-RELATED"/>
    <property type="match status" value="1"/>
</dbReference>
<evidence type="ECO:0000256" key="4">
    <source>
        <dbReference type="ARBA" id="ARBA00023163"/>
    </source>
</evidence>
<dbReference type="Proteomes" id="UP000231358">
    <property type="component" value="Unassembled WGS sequence"/>
</dbReference>
<dbReference type="CDD" id="cd12148">
    <property type="entry name" value="fungal_TF_MHR"/>
    <property type="match status" value="2"/>
</dbReference>
<dbReference type="GO" id="GO:0009893">
    <property type="term" value="P:positive regulation of metabolic process"/>
    <property type="evidence" value="ECO:0007669"/>
    <property type="project" value="UniProtKB-ARBA"/>
</dbReference>
<feature type="region of interest" description="Disordered" evidence="6">
    <location>
        <begin position="499"/>
        <end position="519"/>
    </location>
</feature>
<evidence type="ECO:0000313" key="9">
    <source>
        <dbReference type="Proteomes" id="UP000231358"/>
    </source>
</evidence>
<protein>
    <recommendedName>
        <fullName evidence="7">Zn(2)-C6 fungal-type domain-containing protein</fullName>
    </recommendedName>
</protein>
<evidence type="ECO:0000256" key="5">
    <source>
        <dbReference type="ARBA" id="ARBA00023242"/>
    </source>
</evidence>
<feature type="compositionally biased region" description="Acidic residues" evidence="6">
    <location>
        <begin position="853"/>
        <end position="862"/>
    </location>
</feature>
<dbReference type="SMART" id="SM00066">
    <property type="entry name" value="GAL4"/>
    <property type="match status" value="2"/>
</dbReference>
<dbReference type="Pfam" id="PF00172">
    <property type="entry name" value="Zn_clus"/>
    <property type="match status" value="2"/>
</dbReference>
<dbReference type="PROSITE" id="PS50048">
    <property type="entry name" value="ZN2_CY6_FUNGAL_2"/>
    <property type="match status" value="2"/>
</dbReference>
<reference evidence="8 9" key="1">
    <citation type="submission" date="2017-05" db="EMBL/GenBank/DDBJ databases">
        <title>Genome sequence for an aflatoxigenic pathogen of Argentinian peanut, Aspergillus arachidicola.</title>
        <authorList>
            <person name="Moore G."/>
            <person name="Beltz S.B."/>
            <person name="Mack B.M."/>
        </authorList>
    </citation>
    <scope>NUCLEOTIDE SEQUENCE [LARGE SCALE GENOMIC DNA]</scope>
    <source>
        <strain evidence="8 9">CBS 117610</strain>
    </source>
</reference>
<name>A0A2G7FUW7_9EURO</name>
<gene>
    <name evidence="8" type="ORF">AARAC_003958</name>
</gene>
<dbReference type="Pfam" id="PF04082">
    <property type="entry name" value="Fungal_trans"/>
    <property type="match status" value="2"/>
</dbReference>
<keyword evidence="1" id="KW-0479">Metal-binding</keyword>
<keyword evidence="9" id="KW-1185">Reference proteome</keyword>
<keyword evidence="5" id="KW-0539">Nucleus</keyword>
<feature type="region of interest" description="Disordered" evidence="6">
    <location>
        <begin position="1"/>
        <end position="38"/>
    </location>
</feature>
<dbReference type="PROSITE" id="PS00463">
    <property type="entry name" value="ZN2_CY6_FUNGAL_1"/>
    <property type="match status" value="2"/>
</dbReference>
<dbReference type="InterPro" id="IPR007219">
    <property type="entry name" value="XnlR_reg_dom"/>
</dbReference>
<dbReference type="Gene3D" id="4.10.240.10">
    <property type="entry name" value="Zn(2)-C6 fungal-type DNA-binding domain"/>
    <property type="match status" value="2"/>
</dbReference>
<dbReference type="InterPro" id="IPR036864">
    <property type="entry name" value="Zn2-C6_fun-type_DNA-bd_sf"/>
</dbReference>
<sequence length="1467" mass="165481">MSEQSAHRQIAPGPSLKSELPPGDSPPGENYRTTPMDPSKKRVSMACLACKKSKRKCSGVPPCDNCRAFNRQCIFDETLDQRRRVAAKRTADELSYHRDMLNDLLRVMRADDQSFGLRLLDIIRRDATAEEMRGFIDEALAQMEGTDSADEVTVRKLEDVRRVINAEGAGPSFRPKVMDIHYLCDEVPFRVPAKPWTTVTEDADLVSHLISLYFTWDFPFHAFLDRDVFLRDMARGDLNSECCSPFLVNALLANACHFSDYSEAYVDPGDIVTKGADFIAEAERLRDEEPAKLSLAFLQGTLLLYSISGNNDLGYKMLHQAIWTGESLGLIGPKVFKFSSGQLTDDMDVSIKRTAWGLFHIDTVVHTDFLRPSLIDKVNLDRPDRGRMDETALWVPYPSHRAPRPSLLSQYFDESCNLCEIARDISQQLYAINGSSFSAYHQRRTKEALYERLRRWHQGLPDTFNPDHKPPPYIILLRMRYHTLTINLFSWRPEDDVSRVDSEAPKTPESPPGLSPPRSKFDALENILSSARAISALTRLYRREYGMSRAHHFALYAINLALFTMLDHASFDILDQDFLSLTSAFISLASRSQLGRNLFHLFRQSVLTKGQGKRASSSSTVNDELKALFTEDISSPSRWDGYAKGLEKLNEDERYHGIPGEGDHTLFDMLDCYESLSLGKDEVAPESEESNQGPGFDLSVPQSSDWLWGSSPGSFPAMSFNPYAIPPYTDRPPFPNQQSSRSSSSREIPKVAIPRTAGISGQSQRRRSARACEPCRQRKIKCDGNKPACKQCVEHNVSCSYLDVKRVRDQKQLGVLAKKVQRYEKLLEGIEPEIEGALARRIRRCLQGSEASSADDDSDSGDETSSIGSLDEIDLIDEDLNRDEKSIAMGFFGKNSEISWMQRLEDEVEGRSQGLDDSGMALDQATSTQEQKHDVPTTTVSYHLDDLQLPLMDCVDAYALPPKELADQFFTAFMESVHPAFMVIRKSIFTAQYRQFFSQPSNPPRRWLAILNMIFALGCRYQHLLDHAGGGDLDDVLYLNRARKLALSGNVLFEHADLQQIQVEFLVALYLLSMGQVNRSFKFSSMALRSALSLGINLRLVDGRTHYASKEARSRLWWSIYLLEHQLTSVTGRVSCVSENLSSTPLPVPFEEGDFCKPEVLCLFQDASMRESYLKLTLLQTEEEARSSAEWLLTCEPTLSVFFHCLVDLTSITQAVMNKVYSIQALREPSGRIHPRIRKYGKTLETWLSKLPQAFRFTESHSERFHAPAANDPFQRERICLAFNFYSAKITLCRPCVTHANLKGSTSSQSAKTTHSDLRNEMALSCLRSACSLISILPEEPDIHWLVRVSPWWTILHYLMQANTALLLGLSCWSIPELSKTTKPISPATPPINTQTMLKACKKVIRWLHTMSYTNTAARRAFLFCDSFIRRIAPSLGLDLTGLPDGASLPSHADSTWMMADGPEEIC</sequence>
<dbReference type="GO" id="GO:0006351">
    <property type="term" value="P:DNA-templated transcription"/>
    <property type="evidence" value="ECO:0007669"/>
    <property type="project" value="InterPro"/>
</dbReference>
<evidence type="ECO:0000256" key="6">
    <source>
        <dbReference type="SAM" id="MobiDB-lite"/>
    </source>
</evidence>
<dbReference type="SUPFAM" id="SSF57701">
    <property type="entry name" value="Zn2/Cys6 DNA-binding domain"/>
    <property type="match status" value="2"/>
</dbReference>
<dbReference type="InterPro" id="IPR053230">
    <property type="entry name" value="Trans_reg_galc"/>
</dbReference>
<dbReference type="CDD" id="cd00067">
    <property type="entry name" value="GAL4"/>
    <property type="match status" value="2"/>
</dbReference>
<evidence type="ECO:0000256" key="2">
    <source>
        <dbReference type="ARBA" id="ARBA00023015"/>
    </source>
</evidence>
<dbReference type="GO" id="GO:0003677">
    <property type="term" value="F:DNA binding"/>
    <property type="evidence" value="ECO:0007669"/>
    <property type="project" value="UniProtKB-KW"/>
</dbReference>
<keyword evidence="3" id="KW-0238">DNA-binding</keyword>
<feature type="domain" description="Zn(2)-C6 fungal-type" evidence="7">
    <location>
        <begin position="771"/>
        <end position="801"/>
    </location>
</feature>
<feature type="region of interest" description="Disordered" evidence="6">
    <location>
        <begin position="849"/>
        <end position="868"/>
    </location>
</feature>
<accession>A0A2G7FUW7</accession>
<proteinExistence type="predicted"/>
<evidence type="ECO:0000259" key="7">
    <source>
        <dbReference type="PROSITE" id="PS50048"/>
    </source>
</evidence>
<keyword evidence="2" id="KW-0805">Transcription regulation</keyword>
<dbReference type="PANTHER" id="PTHR47654:SF4">
    <property type="entry name" value="ZN(II)2CYS6 TRANSCRIPTION FACTOR (EUROFUNG)"/>
    <property type="match status" value="1"/>
</dbReference>
<dbReference type="GO" id="GO:0008270">
    <property type="term" value="F:zinc ion binding"/>
    <property type="evidence" value="ECO:0007669"/>
    <property type="project" value="InterPro"/>
</dbReference>
<feature type="region of interest" description="Disordered" evidence="6">
    <location>
        <begin position="728"/>
        <end position="770"/>
    </location>
</feature>
<dbReference type="EMBL" id="NEXV01000384">
    <property type="protein sequence ID" value="PIG84392.1"/>
    <property type="molecule type" value="Genomic_DNA"/>
</dbReference>
<keyword evidence="4" id="KW-0804">Transcription</keyword>
<evidence type="ECO:0000313" key="8">
    <source>
        <dbReference type="EMBL" id="PIG84392.1"/>
    </source>
</evidence>
<comment type="caution">
    <text evidence="8">The sequence shown here is derived from an EMBL/GenBank/DDBJ whole genome shotgun (WGS) entry which is preliminary data.</text>
</comment>
<dbReference type="InterPro" id="IPR001138">
    <property type="entry name" value="Zn2Cys6_DnaBD"/>
</dbReference>
<dbReference type="GO" id="GO:0000981">
    <property type="term" value="F:DNA-binding transcription factor activity, RNA polymerase II-specific"/>
    <property type="evidence" value="ECO:0007669"/>
    <property type="project" value="InterPro"/>
</dbReference>
<dbReference type="SMART" id="SM00906">
    <property type="entry name" value="Fungal_trans"/>
    <property type="match status" value="2"/>
</dbReference>
<feature type="domain" description="Zn(2)-C6 fungal-type" evidence="7">
    <location>
        <begin position="46"/>
        <end position="75"/>
    </location>
</feature>
<evidence type="ECO:0000256" key="3">
    <source>
        <dbReference type="ARBA" id="ARBA00023125"/>
    </source>
</evidence>
<organism evidence="8 9">
    <name type="scientific">Aspergillus arachidicola</name>
    <dbReference type="NCBI Taxonomy" id="656916"/>
    <lineage>
        <taxon>Eukaryota</taxon>
        <taxon>Fungi</taxon>
        <taxon>Dikarya</taxon>
        <taxon>Ascomycota</taxon>
        <taxon>Pezizomycotina</taxon>
        <taxon>Eurotiomycetes</taxon>
        <taxon>Eurotiomycetidae</taxon>
        <taxon>Eurotiales</taxon>
        <taxon>Aspergillaceae</taxon>
        <taxon>Aspergillus</taxon>
        <taxon>Aspergillus subgen. Circumdati</taxon>
    </lineage>
</organism>